<proteinExistence type="predicted"/>
<evidence type="ECO:0000313" key="2">
    <source>
        <dbReference type="EMBL" id="MPM57403.1"/>
    </source>
</evidence>
<evidence type="ECO:0000256" key="1">
    <source>
        <dbReference type="SAM" id="Phobius"/>
    </source>
</evidence>
<accession>A0A645B2K5</accession>
<reference evidence="2" key="1">
    <citation type="submission" date="2019-08" db="EMBL/GenBank/DDBJ databases">
        <authorList>
            <person name="Kucharzyk K."/>
            <person name="Murdoch R.W."/>
            <person name="Higgins S."/>
            <person name="Loffler F."/>
        </authorList>
    </citation>
    <scope>NUCLEOTIDE SEQUENCE</scope>
</reference>
<comment type="caution">
    <text evidence="2">The sequence shown here is derived from an EMBL/GenBank/DDBJ whole genome shotgun (WGS) entry which is preliminary data.</text>
</comment>
<sequence length="216" mass="25334">MTDLLNKYKKENYDVYLASSAFEPVIAELAKKLNVKCIANPLKGKWSKYDRIKKSFNVKELSMAHFYSDNFEDSNISNLVKKFFPIVHDDAELMFWQKKSIGTSNIIKLNFNKETQHVSEYHSINKDSKKLINFPLFYYIKSRPGFLTLLLLNDFLPIFLAAIFLEGFSFFTSIFSTAFLLIFFYSVYEIGGFLNDFIDYKKTPKQKNQRIDPKIQ</sequence>
<dbReference type="EMBL" id="VSSQ01016251">
    <property type="protein sequence ID" value="MPM57403.1"/>
    <property type="molecule type" value="Genomic_DNA"/>
</dbReference>
<feature type="transmembrane region" description="Helical" evidence="1">
    <location>
        <begin position="170"/>
        <end position="188"/>
    </location>
</feature>
<keyword evidence="1" id="KW-1133">Transmembrane helix</keyword>
<dbReference type="AlphaFoldDB" id="A0A645B2K5"/>
<keyword evidence="1" id="KW-0472">Membrane</keyword>
<keyword evidence="1" id="KW-0812">Transmembrane</keyword>
<protein>
    <submittedName>
        <fullName evidence="2">Uncharacterized protein</fullName>
    </submittedName>
</protein>
<name>A0A645B2K5_9ZZZZ</name>
<feature type="transmembrane region" description="Helical" evidence="1">
    <location>
        <begin position="146"/>
        <end position="164"/>
    </location>
</feature>
<organism evidence="2">
    <name type="scientific">bioreactor metagenome</name>
    <dbReference type="NCBI Taxonomy" id="1076179"/>
    <lineage>
        <taxon>unclassified sequences</taxon>
        <taxon>metagenomes</taxon>
        <taxon>ecological metagenomes</taxon>
    </lineage>
</organism>
<gene>
    <name evidence="2" type="ORF">SDC9_104225</name>
</gene>